<accession>A0A939GAI5</accession>
<keyword evidence="3 4" id="KW-0408">Iron</keyword>
<protein>
    <submittedName>
        <fullName evidence="8">C-type cytochrome</fullName>
    </submittedName>
</protein>
<dbReference type="GO" id="GO:0046872">
    <property type="term" value="F:metal ion binding"/>
    <property type="evidence" value="ECO:0007669"/>
    <property type="project" value="UniProtKB-KW"/>
</dbReference>
<dbReference type="PANTHER" id="PTHR35008">
    <property type="entry name" value="BLL4482 PROTEIN-RELATED"/>
    <property type="match status" value="1"/>
</dbReference>
<name>A0A939GAI5_9BACT</name>
<dbReference type="Gene3D" id="1.10.760.10">
    <property type="entry name" value="Cytochrome c-like domain"/>
    <property type="match status" value="2"/>
</dbReference>
<dbReference type="GO" id="GO:0020037">
    <property type="term" value="F:heme binding"/>
    <property type="evidence" value="ECO:0007669"/>
    <property type="project" value="InterPro"/>
</dbReference>
<feature type="compositionally biased region" description="Basic and acidic residues" evidence="5">
    <location>
        <begin position="331"/>
        <end position="340"/>
    </location>
</feature>
<dbReference type="GO" id="GO:0009055">
    <property type="term" value="F:electron transfer activity"/>
    <property type="evidence" value="ECO:0007669"/>
    <property type="project" value="InterPro"/>
</dbReference>
<feature type="domain" description="Cytochrome c" evidence="7">
    <location>
        <begin position="200"/>
        <end position="290"/>
    </location>
</feature>
<evidence type="ECO:0000256" key="5">
    <source>
        <dbReference type="SAM" id="MobiDB-lite"/>
    </source>
</evidence>
<feature type="region of interest" description="Disordered" evidence="5">
    <location>
        <begin position="311"/>
        <end position="340"/>
    </location>
</feature>
<sequence>MKLSGKHPFFRDLTYVVGLSVCLLSLLLVGWRVIPAVPTPPIVALIMPPDSNFTNLWTAPTEAQLKRLPTNQQSLIRYGRDLIAHTANYLGPKGSVMRMSNGMNCQNCHLNAGTQPWGNNYGAVQATYPKFRERSGTVENQVKRVNDCFQRSLNGRPLDSTSREMRGILAYIKWLGSDVPPKQIPRGAGLFKLKGLSRPANSDKGLTLYTQKCQVCHQANGEGVLAEGGKSYTYPPLWGTHSYNQGAGLFRLSNLAGYVRYNMPLGATYEAPQLTDEEAWDLAAYINSQPRPAGDISRDWPNLAGKPFDHPFGPYTDPFSEQQHKYGPFKPIKDWKEAHK</sequence>
<keyword evidence="2 4" id="KW-0479">Metal-binding</keyword>
<dbReference type="Pfam" id="PF21342">
    <property type="entry name" value="SoxA-TsdA_cyt-c"/>
    <property type="match status" value="1"/>
</dbReference>
<keyword evidence="6" id="KW-0812">Transmembrane</keyword>
<keyword evidence="6" id="KW-1133">Transmembrane helix</keyword>
<evidence type="ECO:0000256" key="1">
    <source>
        <dbReference type="ARBA" id="ARBA00022617"/>
    </source>
</evidence>
<dbReference type="SUPFAM" id="SSF46626">
    <property type="entry name" value="Cytochrome c"/>
    <property type="match status" value="2"/>
</dbReference>
<evidence type="ECO:0000313" key="8">
    <source>
        <dbReference type="EMBL" id="MBO0932793.1"/>
    </source>
</evidence>
<proteinExistence type="predicted"/>
<dbReference type="InterPro" id="IPR036909">
    <property type="entry name" value="Cyt_c-like_dom_sf"/>
</dbReference>
<dbReference type="PANTHER" id="PTHR35008:SF4">
    <property type="entry name" value="BLL4482 PROTEIN"/>
    <property type="match status" value="1"/>
</dbReference>
<organism evidence="8 9">
    <name type="scientific">Fibrella aquatilis</name>
    <dbReference type="NCBI Taxonomy" id="2817059"/>
    <lineage>
        <taxon>Bacteria</taxon>
        <taxon>Pseudomonadati</taxon>
        <taxon>Bacteroidota</taxon>
        <taxon>Cytophagia</taxon>
        <taxon>Cytophagales</taxon>
        <taxon>Spirosomataceae</taxon>
        <taxon>Fibrella</taxon>
    </lineage>
</organism>
<dbReference type="EMBL" id="JAFMYU010000014">
    <property type="protein sequence ID" value="MBO0932793.1"/>
    <property type="molecule type" value="Genomic_DNA"/>
</dbReference>
<keyword evidence="9" id="KW-1185">Reference proteome</keyword>
<feature type="transmembrane region" description="Helical" evidence="6">
    <location>
        <begin position="12"/>
        <end position="34"/>
    </location>
</feature>
<evidence type="ECO:0000259" key="7">
    <source>
        <dbReference type="PROSITE" id="PS51007"/>
    </source>
</evidence>
<evidence type="ECO:0000256" key="6">
    <source>
        <dbReference type="SAM" id="Phobius"/>
    </source>
</evidence>
<evidence type="ECO:0000256" key="2">
    <source>
        <dbReference type="ARBA" id="ARBA00022723"/>
    </source>
</evidence>
<keyword evidence="6" id="KW-0472">Membrane</keyword>
<keyword evidence="1 4" id="KW-0349">Heme</keyword>
<evidence type="ECO:0000313" key="9">
    <source>
        <dbReference type="Proteomes" id="UP000664795"/>
    </source>
</evidence>
<dbReference type="PROSITE" id="PS51007">
    <property type="entry name" value="CYTC"/>
    <property type="match status" value="1"/>
</dbReference>
<reference evidence="8 9" key="1">
    <citation type="submission" date="2021-03" db="EMBL/GenBank/DDBJ databases">
        <title>Fibrella sp. HMF5036 genome sequencing and assembly.</title>
        <authorList>
            <person name="Kang H."/>
            <person name="Kim H."/>
            <person name="Bae S."/>
            <person name="Joh K."/>
        </authorList>
    </citation>
    <scope>NUCLEOTIDE SEQUENCE [LARGE SCALE GENOMIC DNA]</scope>
    <source>
        <strain evidence="8 9">HMF5036</strain>
    </source>
</reference>
<dbReference type="Pfam" id="PF00034">
    <property type="entry name" value="Cytochrom_C"/>
    <property type="match status" value="1"/>
</dbReference>
<gene>
    <name evidence="8" type="ORF">J2I48_17415</name>
</gene>
<evidence type="ECO:0000256" key="3">
    <source>
        <dbReference type="ARBA" id="ARBA00023004"/>
    </source>
</evidence>
<comment type="caution">
    <text evidence="8">The sequence shown here is derived from an EMBL/GenBank/DDBJ whole genome shotgun (WGS) entry which is preliminary data.</text>
</comment>
<dbReference type="InterPro" id="IPR051459">
    <property type="entry name" value="Cytochrome_c-type_DH"/>
</dbReference>
<dbReference type="AlphaFoldDB" id="A0A939GAI5"/>
<dbReference type="Proteomes" id="UP000664795">
    <property type="component" value="Unassembled WGS sequence"/>
</dbReference>
<dbReference type="InterPro" id="IPR009056">
    <property type="entry name" value="Cyt_c-like_dom"/>
</dbReference>
<evidence type="ECO:0000256" key="4">
    <source>
        <dbReference type="PROSITE-ProRule" id="PRU00433"/>
    </source>
</evidence>